<dbReference type="SMART" id="SM00980">
    <property type="entry name" value="THAP"/>
    <property type="match status" value="1"/>
</dbReference>
<feature type="compositionally biased region" description="Basic and acidic residues" evidence="7">
    <location>
        <begin position="1174"/>
        <end position="1266"/>
    </location>
</feature>
<feature type="coiled-coil region" evidence="6">
    <location>
        <begin position="416"/>
        <end position="450"/>
    </location>
</feature>
<keyword evidence="6" id="KW-0175">Coiled coil</keyword>
<organism evidence="10 11">
    <name type="scientific">Frankliniella fusca</name>
    <dbReference type="NCBI Taxonomy" id="407009"/>
    <lineage>
        <taxon>Eukaryota</taxon>
        <taxon>Metazoa</taxon>
        <taxon>Ecdysozoa</taxon>
        <taxon>Arthropoda</taxon>
        <taxon>Hexapoda</taxon>
        <taxon>Insecta</taxon>
        <taxon>Pterygota</taxon>
        <taxon>Neoptera</taxon>
        <taxon>Paraneoptera</taxon>
        <taxon>Thysanoptera</taxon>
        <taxon>Terebrantia</taxon>
        <taxon>Thripoidea</taxon>
        <taxon>Thripidae</taxon>
        <taxon>Frankliniella</taxon>
    </lineage>
</organism>
<evidence type="ECO:0000256" key="3">
    <source>
        <dbReference type="ARBA" id="ARBA00022833"/>
    </source>
</evidence>
<dbReference type="InterPro" id="IPR006612">
    <property type="entry name" value="THAP_Znf"/>
</dbReference>
<dbReference type="InterPro" id="IPR048367">
    <property type="entry name" value="TNP-like_RNaseH_C"/>
</dbReference>
<feature type="region of interest" description="Disordered" evidence="7">
    <location>
        <begin position="1174"/>
        <end position="1286"/>
    </location>
</feature>
<evidence type="ECO:0000256" key="5">
    <source>
        <dbReference type="PROSITE-ProRule" id="PRU00309"/>
    </source>
</evidence>
<evidence type="ECO:0000313" key="10">
    <source>
        <dbReference type="EMBL" id="KAK3910003.1"/>
    </source>
</evidence>
<keyword evidence="4 5" id="KW-0238">DNA-binding</keyword>
<dbReference type="Pfam" id="PF05485">
    <property type="entry name" value="THAP"/>
    <property type="match status" value="1"/>
</dbReference>
<keyword evidence="3" id="KW-0862">Zinc</keyword>
<dbReference type="PANTHER" id="PTHR46927">
    <property type="entry name" value="AGAP005574-PA"/>
    <property type="match status" value="1"/>
</dbReference>
<dbReference type="PANTHER" id="PTHR46927:SF3">
    <property type="entry name" value="THAP-TYPE DOMAIN-CONTAINING PROTEIN"/>
    <property type="match status" value="1"/>
</dbReference>
<dbReference type="PROSITE" id="PS50808">
    <property type="entry name" value="ZF_BED"/>
    <property type="match status" value="1"/>
</dbReference>
<feature type="domain" description="BED-type" evidence="8">
    <location>
        <begin position="91"/>
        <end position="152"/>
    </location>
</feature>
<dbReference type="GO" id="GO:0008270">
    <property type="term" value="F:zinc ion binding"/>
    <property type="evidence" value="ECO:0007669"/>
    <property type="project" value="UniProtKB-KW"/>
</dbReference>
<dbReference type="SUPFAM" id="SSF57716">
    <property type="entry name" value="Glucocorticoid receptor-like (DNA-binding domain)"/>
    <property type="match status" value="1"/>
</dbReference>
<dbReference type="InterPro" id="IPR003656">
    <property type="entry name" value="Znf_BED"/>
</dbReference>
<evidence type="ECO:0000256" key="1">
    <source>
        <dbReference type="ARBA" id="ARBA00022723"/>
    </source>
</evidence>
<gene>
    <name evidence="10" type="ORF">KUF71_020012</name>
</gene>
<dbReference type="InterPro" id="IPR052224">
    <property type="entry name" value="THAP_domain_protein"/>
</dbReference>
<dbReference type="Pfam" id="PF21789">
    <property type="entry name" value="TNP-like_RNaseH_C"/>
    <property type="match status" value="1"/>
</dbReference>
<dbReference type="EMBL" id="JAHWGI010000137">
    <property type="protein sequence ID" value="KAK3910003.1"/>
    <property type="molecule type" value="Genomic_DNA"/>
</dbReference>
<dbReference type="Pfam" id="PF02892">
    <property type="entry name" value="zf-BED"/>
    <property type="match status" value="1"/>
</dbReference>
<feature type="domain" description="THAP-type" evidence="9">
    <location>
        <begin position="266"/>
        <end position="356"/>
    </location>
</feature>
<reference evidence="10" key="2">
    <citation type="journal article" date="2023" name="BMC Genomics">
        <title>Pest status, molecular evolution, and epigenetic factors derived from the genome assembly of Frankliniella fusca, a thysanopteran phytovirus vector.</title>
        <authorList>
            <person name="Catto M.A."/>
            <person name="Labadie P.E."/>
            <person name="Jacobson A.L."/>
            <person name="Kennedy G.G."/>
            <person name="Srinivasan R."/>
            <person name="Hunt B.G."/>
        </authorList>
    </citation>
    <scope>NUCLEOTIDE SEQUENCE</scope>
    <source>
        <strain evidence="10">PL_HMW_Pooled</strain>
    </source>
</reference>
<evidence type="ECO:0000259" key="8">
    <source>
        <dbReference type="PROSITE" id="PS50808"/>
    </source>
</evidence>
<comment type="caution">
    <text evidence="10">The sequence shown here is derived from an EMBL/GenBank/DDBJ whole genome shotgun (WGS) entry which is preliminary data.</text>
</comment>
<sequence>MGKRKAAGAASARQTASTAVARPAAANQVAKKKTNKTTDTDDVDVDLGYSDGEGDSVSKKESYAKLAALAQSVKDRNHKLVEMKDIKPNAKTSSKIWNVMRVLCHKDTGVVEDAVQCGICKKVLAYNERRNGTTSLSRHLASKKCKKAKAKTIQDTNADDTPDLWDDVKFEPQPDVKRSFMKTTAEYCAWDLRPLDCVKNKGFINLIQAAIDIGSRYGRVDATKLVPCPSTVQKYVENEAEKVRLELSEEVQLMVQPKVLHYGEKMRGGTYCAVLICSHTSDSKPPGLVFHCSPKQEEKKKAWRQQCGRHDNWNPKVFYVCSEHFTEEDYERDLKSELLNLPVKKKLKVDAVPSRKLTVSMQLTLPFHFHEEKFQNILITNNNNIDYENRNILITNNNNIDYENRMKSNEQLDLRHANYTERIDEKDDLIKKLQRELEDMRNEVQIKDHDIFKIREDLKLSKKEFDEYYQKSQKEIKELQGHKSVLAKKIEQANESYKVLARENEYMKASLKSCKKSKNNSNLGSSEVNKLIQKYLPNIFTPNQVNILTGRRKYAHWTEEELTMAFTLRYMGKRAYKYVTKTMEIPLPSLAKLHRWASKLDFQPGTLHCIFKVMKAVCHTFDESEKIAIITFDEVKVKEVHEYDQKHDCVMGPYSQMQVAMIRGLFAKWKVPIYLDFDKQMTSDLLNSLIRDAHDSGYLVKGCCSDMGGGNQGLLRVLGISPERTWIEHPVLKDEKIYFFGDAPHCLKLVRNWLLDTGFLLPDGRVVRKDPLEKLLNHVEVSSCFKLTERHLKCEKTERQSVRLAAELISHTTSTALRRYFPDDSDALNLAAVIEIINGWFDVFNSYTLYDVPLKSAYGTHLDAQEKCLDDMSYLMSSMKCVGKTCLQVFQKAILMSISSLRLLRMEMKTKINKPFILTHRLNQDVLENFFCQIRTRGGLHDHPTPLEAIWRVRMIILGKNPGIVQANANALDRSKDDGGEFLTVVALQTIKEEMSGNTTPSTPLPDEDLLSEDVDDPSILEPNAPRNTLEEKMENDGVTYLAGWFAYKHKNVTWLGKPTREGTNSLGAHLLPSWVQQLSFGGLMEPSAEWLSAALEMEKIFKEFHKDNIFKGPQTVQKCIFKVRCQITLVPEDVIKTYILQRTRIRIKFLNASAVFRKQEEKAKKEEIKAKKVEEKAKKEAEQKRNREEQAAIKELKQRQKQEIKMEKENQKRQQQEERKRILEEAKIAREEMKKRKLEEAKQRQEETRAKREAAKKRKQEECKASSEVVASDRKRARKMMKLTT</sequence>
<dbReference type="PROSITE" id="PS50950">
    <property type="entry name" value="ZF_THAP"/>
    <property type="match status" value="1"/>
</dbReference>
<feature type="region of interest" description="Disordered" evidence="7">
    <location>
        <begin position="993"/>
        <end position="1027"/>
    </location>
</feature>
<protein>
    <submittedName>
        <fullName evidence="10">Transposable element P transposase</fullName>
    </submittedName>
</protein>
<dbReference type="Proteomes" id="UP001219518">
    <property type="component" value="Unassembled WGS sequence"/>
</dbReference>
<evidence type="ECO:0000259" key="9">
    <source>
        <dbReference type="PROSITE" id="PS50950"/>
    </source>
</evidence>
<accession>A0AAE1GWB6</accession>
<evidence type="ECO:0000256" key="7">
    <source>
        <dbReference type="SAM" id="MobiDB-lite"/>
    </source>
</evidence>
<feature type="compositionally biased region" description="Basic residues" evidence="7">
    <location>
        <begin position="1276"/>
        <end position="1286"/>
    </location>
</feature>
<feature type="compositionally biased region" description="Low complexity" evidence="7">
    <location>
        <begin position="7"/>
        <end position="29"/>
    </location>
</feature>
<feature type="region of interest" description="Disordered" evidence="7">
    <location>
        <begin position="1"/>
        <end position="57"/>
    </location>
</feature>
<evidence type="ECO:0000256" key="4">
    <source>
        <dbReference type="ARBA" id="ARBA00023125"/>
    </source>
</evidence>
<evidence type="ECO:0000313" key="11">
    <source>
        <dbReference type="Proteomes" id="UP001219518"/>
    </source>
</evidence>
<feature type="coiled-coil region" evidence="6">
    <location>
        <begin position="476"/>
        <end position="503"/>
    </location>
</feature>
<proteinExistence type="predicted"/>
<dbReference type="Gene3D" id="1.10.10.1070">
    <property type="entry name" value="Zinc finger, BED domain-containing"/>
    <property type="match status" value="1"/>
</dbReference>
<reference evidence="10" key="1">
    <citation type="submission" date="2021-07" db="EMBL/GenBank/DDBJ databases">
        <authorList>
            <person name="Catto M.A."/>
            <person name="Jacobson A."/>
            <person name="Kennedy G."/>
            <person name="Labadie P."/>
            <person name="Hunt B.G."/>
            <person name="Srinivasan R."/>
        </authorList>
    </citation>
    <scope>NUCLEOTIDE SEQUENCE</scope>
    <source>
        <strain evidence="10">PL_HMW_Pooled</strain>
        <tissue evidence="10">Head</tissue>
    </source>
</reference>
<keyword evidence="1" id="KW-0479">Metal-binding</keyword>
<dbReference type="SMART" id="SM00614">
    <property type="entry name" value="ZnF_BED"/>
    <property type="match status" value="1"/>
</dbReference>
<evidence type="ECO:0000256" key="2">
    <source>
        <dbReference type="ARBA" id="ARBA00022771"/>
    </source>
</evidence>
<dbReference type="InterPro" id="IPR048365">
    <property type="entry name" value="TNP-like_RNaseH_N"/>
</dbReference>
<dbReference type="GO" id="GO:0003677">
    <property type="term" value="F:DNA binding"/>
    <property type="evidence" value="ECO:0007669"/>
    <property type="project" value="UniProtKB-UniRule"/>
</dbReference>
<name>A0AAE1GWB6_9NEOP</name>
<keyword evidence="2 5" id="KW-0863">Zinc-finger</keyword>
<dbReference type="SUPFAM" id="SSF140996">
    <property type="entry name" value="Hermes dimerisation domain"/>
    <property type="match status" value="1"/>
</dbReference>
<keyword evidence="11" id="KW-1185">Reference proteome</keyword>
<dbReference type="CDD" id="cd06503">
    <property type="entry name" value="ATP-synt_Fo_b"/>
    <property type="match status" value="1"/>
</dbReference>
<evidence type="ECO:0000256" key="6">
    <source>
        <dbReference type="SAM" id="Coils"/>
    </source>
</evidence>
<feature type="compositionally biased region" description="Acidic residues" evidence="7">
    <location>
        <begin position="1006"/>
        <end position="1019"/>
    </location>
</feature>
<dbReference type="Pfam" id="PF21787">
    <property type="entry name" value="TNP-like_RNaseH_N"/>
    <property type="match status" value="1"/>
</dbReference>